<dbReference type="Gene3D" id="3.30.40.10">
    <property type="entry name" value="Zinc/RING finger domain, C3HC4 (zinc finger)"/>
    <property type="match status" value="1"/>
</dbReference>
<protein>
    <recommendedName>
        <fullName evidence="12">RING-type domain-containing protein</fullName>
    </recommendedName>
</protein>
<evidence type="ECO:0000256" key="1">
    <source>
        <dbReference type="ARBA" id="ARBA00007070"/>
    </source>
</evidence>
<keyword evidence="7" id="KW-0472">Membrane</keyword>
<feature type="domain" description="RING-type" evidence="12">
    <location>
        <begin position="1327"/>
        <end position="1362"/>
    </location>
</feature>
<dbReference type="GO" id="GO:0006904">
    <property type="term" value="P:vesicle docking involved in exocytosis"/>
    <property type="evidence" value="ECO:0007669"/>
    <property type="project" value="TreeGrafter"/>
</dbReference>
<feature type="compositionally biased region" description="Low complexity" evidence="11">
    <location>
        <begin position="427"/>
        <end position="437"/>
    </location>
</feature>
<dbReference type="GO" id="GO:0048284">
    <property type="term" value="P:organelle fusion"/>
    <property type="evidence" value="ECO:0007669"/>
    <property type="project" value="TreeGrafter"/>
</dbReference>
<dbReference type="InterPro" id="IPR024763">
    <property type="entry name" value="VPS11_C"/>
</dbReference>
<dbReference type="EMBL" id="JMSN01000102">
    <property type="protein sequence ID" value="KDN39622.1"/>
    <property type="molecule type" value="Genomic_DNA"/>
</dbReference>
<dbReference type="GO" id="GO:0007033">
    <property type="term" value="P:vacuole organization"/>
    <property type="evidence" value="ECO:0007669"/>
    <property type="project" value="TreeGrafter"/>
</dbReference>
<dbReference type="SUPFAM" id="SSF57850">
    <property type="entry name" value="RING/U-box"/>
    <property type="match status" value="1"/>
</dbReference>
<feature type="compositionally biased region" description="Polar residues" evidence="11">
    <location>
        <begin position="305"/>
        <end position="318"/>
    </location>
</feature>
<dbReference type="GO" id="GO:0030674">
    <property type="term" value="F:protein-macromolecule adaptor activity"/>
    <property type="evidence" value="ECO:0007669"/>
    <property type="project" value="TreeGrafter"/>
</dbReference>
<dbReference type="CDD" id="cd16688">
    <property type="entry name" value="RING-H2_Vps11"/>
    <property type="match status" value="1"/>
</dbReference>
<evidence type="ECO:0000256" key="2">
    <source>
        <dbReference type="ARBA" id="ARBA00022448"/>
    </source>
</evidence>
<dbReference type="PANTHER" id="PTHR23323:SF24">
    <property type="entry name" value="VACUOLAR PROTEIN SORTING-ASSOCIATED PROTEIN 11 HOMOLOG"/>
    <property type="match status" value="1"/>
</dbReference>
<dbReference type="STRING" id="1037660.A0A066VCZ4"/>
<dbReference type="InterPro" id="IPR057307">
    <property type="entry name" value="PEP5_VPS11_N"/>
</dbReference>
<dbReference type="Pfam" id="PF12451">
    <property type="entry name" value="VPS11_C"/>
    <property type="match status" value="1"/>
</dbReference>
<dbReference type="GO" id="GO:0007032">
    <property type="term" value="P:endosome organization"/>
    <property type="evidence" value="ECO:0007669"/>
    <property type="project" value="TreeGrafter"/>
</dbReference>
<evidence type="ECO:0000259" key="12">
    <source>
        <dbReference type="PROSITE" id="PS50089"/>
    </source>
</evidence>
<evidence type="ECO:0000256" key="4">
    <source>
        <dbReference type="ARBA" id="ARBA00022771"/>
    </source>
</evidence>
<evidence type="ECO:0000256" key="7">
    <source>
        <dbReference type="ARBA" id="ARBA00023136"/>
    </source>
</evidence>
<comment type="subcellular location">
    <subcellularLocation>
        <location evidence="8">Endomembrane system</location>
        <topology evidence="8">Peripheral membrane protein</topology>
        <orientation evidence="8">Cytoplasmic side</orientation>
    </subcellularLocation>
</comment>
<dbReference type="InParanoid" id="A0A066VCZ4"/>
<dbReference type="InterPro" id="IPR013083">
    <property type="entry name" value="Znf_RING/FYVE/PHD"/>
</dbReference>
<dbReference type="PROSITE" id="PS50089">
    <property type="entry name" value="ZF_RING_2"/>
    <property type="match status" value="1"/>
</dbReference>
<dbReference type="PROSITE" id="PS50236">
    <property type="entry name" value="CHCR"/>
    <property type="match status" value="1"/>
</dbReference>
<dbReference type="OrthoDB" id="26184at2759"/>
<evidence type="ECO:0000256" key="3">
    <source>
        <dbReference type="ARBA" id="ARBA00022723"/>
    </source>
</evidence>
<dbReference type="Pfam" id="PF23341">
    <property type="entry name" value="PEP5_VPS11_N"/>
    <property type="match status" value="2"/>
</dbReference>
<keyword evidence="2" id="KW-0813">Transport</keyword>
<gene>
    <name evidence="13" type="ORF">K437DRAFT_258993</name>
</gene>
<dbReference type="Pfam" id="PF17122">
    <property type="entry name" value="zf-C3H2C3"/>
    <property type="match status" value="1"/>
</dbReference>
<dbReference type="Proteomes" id="UP000027361">
    <property type="component" value="Unassembled WGS sequence"/>
</dbReference>
<dbReference type="FunCoup" id="A0A066VCZ4">
    <property type="interactions" value="212"/>
</dbReference>
<evidence type="ECO:0000256" key="11">
    <source>
        <dbReference type="SAM" id="MobiDB-lite"/>
    </source>
</evidence>
<sequence>MVAARSQDTAGAAAASSSFSSSAWRRFDFYDTKTVRDVGDFGSAPLAIVGQAGSSIKDIAAVCACRFRPPIDAAAVGAAACVGDRQRAARDGPVGRGIANGKGAGKANGSLVEAHEQASATGPLAGGSVLIGFTTGKLSILDPARYVTLASFYAFGADPHADDVEVDADGYRIAGQAPGLVSGGRITHISTDSVGRLITVGEEEGARFPILRIWNILEAGSSASDRPNQLMRAHPTQHDASTSRAWTPRLLAEAKVQHGARPTPVACVAHTPSLSFLSIGLADGTVLLMRDVDDALKSASPEPLASSSGPLAQHPAQSTGIQVPANVVALPKFKVILQQPTREKAAPLEPLTGLAMSSHAEYPVAGTAAHRPGARGVNARGGAGVTLASASAANGAGPGARRPGVRSSERKAALPAKAAGGQGSGPGARSSARSKASPYQLRGSPNQASSSSPPVSSSVYLFIVTPTRLLRYVVIGTGAGSTPSVVDDVGCALGCAAVVPSTLAVAPAPGPSIAGGSTLSVPLTGGVASGAGSGAAGAEAAGLAGKIVLARDEAIYLAGSEGREACLALEGAKAQVKLVADDNALASADGSGGGAAAASHHLILISPPVPASAVEGNPSLAGLQGKDVARVTIFDLDNKLIAYSGMFAGGVRHVWIESSAEPSASCARICVLSDDGVLTRLNEKPLRSKIEILYRKNLFLLAIGLARSYQVALLHAGGVGYTTVAGGEAAAVERARAIDPILASIHRNYAEHLYSKGDFDAAVNQFVKTIGWTQPSYVIRKFLDAQRITNLTEYLQELHTCGLANSDHTTLLLNCYTKLKDVAALDTFIRRPSTLASGEDDKRRKHSKSGSGARDAVNADAEADSDEGEEEEDDLNAEREQLPFDLDTAIRVCRQGGFFSHASYLAKRYEVHDEYMRIQVEDTQNFDDALLYIRESSPETAERMLKEYGRILLVNLPEATTTLLIELCSGHFRKGFIPNALPSDKPAAQPGTASSAAQYLSSYLHVANYLRSSRSATATNDRAKAGVSVAPQSAPLTYDPPPPQSFFAHFARNPAEFMLFLESVALLRFGQQVDMGAAPPLRRSASQRDLLAGADLEETLGYESEETKAQRAIWNTLLELYLRPSEADEDGVTDTTRRKKALRLLEQHANLPYDVTRALLLCATHDFADGEVYLFERLGLHEDIIHFWISRRELNVGEEDAHAKLMDALNTFGSEKPELYPAVLRHIVSSDAFLADHANDVMHILRYIEDEKLMSPLEVVQTLSRTPAASVGLVRDYLIRAIVSEREEIDSDLRLIESYRAETAKKQAEVAALTNEDQPRVFQVTTCAACGGPLDLPSVHFMCKHSYHQRCIIENEAECPSCARAHATVREIRRVNQMAADRHDLFLREVEEADDGFAATARMFSKGLLSLQAPE</sequence>
<evidence type="ECO:0000256" key="10">
    <source>
        <dbReference type="PROSITE-ProRule" id="PRU01006"/>
    </source>
</evidence>
<comment type="caution">
    <text evidence="13">The sequence shown here is derived from an EMBL/GenBank/DDBJ whole genome shotgun (WGS) entry which is preliminary data.</text>
</comment>
<dbReference type="GO" id="GO:0005768">
    <property type="term" value="C:endosome"/>
    <property type="evidence" value="ECO:0007669"/>
    <property type="project" value="TreeGrafter"/>
</dbReference>
<feature type="compositionally biased region" description="Low complexity" evidence="11">
    <location>
        <begin position="390"/>
        <end position="406"/>
    </location>
</feature>
<dbReference type="HOGENOM" id="CLU_001287_0_0_1"/>
<feature type="compositionally biased region" description="Acidic residues" evidence="11">
    <location>
        <begin position="861"/>
        <end position="875"/>
    </location>
</feature>
<dbReference type="PANTHER" id="PTHR23323">
    <property type="entry name" value="VACUOLAR PROTEIN SORTING-ASSOCIATED PROTEIN"/>
    <property type="match status" value="1"/>
</dbReference>
<evidence type="ECO:0000256" key="8">
    <source>
        <dbReference type="ARBA" id="ARBA00029433"/>
    </source>
</evidence>
<feature type="region of interest" description="Disordered" evidence="11">
    <location>
        <begin position="836"/>
        <end position="876"/>
    </location>
</feature>
<dbReference type="Pfam" id="PF23356">
    <property type="entry name" value="TPR_PEP5_VPS11"/>
    <property type="match status" value="2"/>
</dbReference>
<keyword evidence="4 9" id="KW-0863">Zinc-finger</keyword>
<comment type="similarity">
    <text evidence="1">Belongs to the VPS11 family.</text>
</comment>
<evidence type="ECO:0000256" key="5">
    <source>
        <dbReference type="ARBA" id="ARBA00022833"/>
    </source>
</evidence>
<name>A0A066VCZ4_TILAU</name>
<proteinExistence type="inferred from homology"/>
<dbReference type="RefSeq" id="XP_013241101.1">
    <property type="nucleotide sequence ID" value="XM_013385647.1"/>
</dbReference>
<dbReference type="InterPro" id="IPR057308">
    <property type="entry name" value="CHCR_PEP5_VPS11"/>
</dbReference>
<reference evidence="13 14" key="1">
    <citation type="submission" date="2014-05" db="EMBL/GenBank/DDBJ databases">
        <title>Draft genome sequence of a rare smut relative, Tilletiaria anomala UBC 951.</title>
        <authorList>
            <consortium name="DOE Joint Genome Institute"/>
            <person name="Toome M."/>
            <person name="Kuo A."/>
            <person name="Henrissat B."/>
            <person name="Lipzen A."/>
            <person name="Tritt A."/>
            <person name="Yoshinaga Y."/>
            <person name="Zane M."/>
            <person name="Barry K."/>
            <person name="Grigoriev I.V."/>
            <person name="Spatafora J.W."/>
            <person name="Aimea M.C."/>
        </authorList>
    </citation>
    <scope>NUCLEOTIDE SEQUENCE [LARGE SCALE GENOMIC DNA]</scope>
    <source>
        <strain evidence="13 14">UBC 951</strain>
    </source>
</reference>
<organism evidence="13 14">
    <name type="scientific">Tilletiaria anomala (strain ATCC 24038 / CBS 436.72 / UBC 951)</name>
    <dbReference type="NCBI Taxonomy" id="1037660"/>
    <lineage>
        <taxon>Eukaryota</taxon>
        <taxon>Fungi</taxon>
        <taxon>Dikarya</taxon>
        <taxon>Basidiomycota</taxon>
        <taxon>Ustilaginomycotina</taxon>
        <taxon>Exobasidiomycetes</taxon>
        <taxon>Georgefischeriales</taxon>
        <taxon>Tilletiariaceae</taxon>
        <taxon>Tilletiaria</taxon>
    </lineage>
</organism>
<evidence type="ECO:0000313" key="13">
    <source>
        <dbReference type="EMBL" id="KDN39622.1"/>
    </source>
</evidence>
<keyword evidence="3" id="KW-0479">Metal-binding</keyword>
<keyword evidence="14" id="KW-1185">Reference proteome</keyword>
<feature type="region of interest" description="Disordered" evidence="11">
    <location>
        <begin position="298"/>
        <end position="318"/>
    </location>
</feature>
<evidence type="ECO:0000313" key="14">
    <source>
        <dbReference type="Proteomes" id="UP000027361"/>
    </source>
</evidence>
<accession>A0A066VCZ4</accession>
<dbReference type="GeneID" id="25265134"/>
<feature type="region of interest" description="Disordered" evidence="11">
    <location>
        <begin position="390"/>
        <end position="455"/>
    </location>
</feature>
<keyword evidence="6" id="KW-0653">Protein transport</keyword>
<feature type="repeat" description="CHCR" evidence="10">
    <location>
        <begin position="766"/>
        <end position="961"/>
    </location>
</feature>
<dbReference type="GO" id="GO:0006886">
    <property type="term" value="P:intracellular protein transport"/>
    <property type="evidence" value="ECO:0007669"/>
    <property type="project" value="UniProtKB-UniRule"/>
</dbReference>
<dbReference type="InterPro" id="IPR000547">
    <property type="entry name" value="Clathrin_H-chain/VPS_repeat"/>
</dbReference>
<dbReference type="GO" id="GO:0008270">
    <property type="term" value="F:zinc ion binding"/>
    <property type="evidence" value="ECO:0007669"/>
    <property type="project" value="UniProtKB-KW"/>
</dbReference>
<dbReference type="GO" id="GO:0030897">
    <property type="term" value="C:HOPS complex"/>
    <property type="evidence" value="ECO:0007669"/>
    <property type="project" value="TreeGrafter"/>
</dbReference>
<dbReference type="InterPro" id="IPR001841">
    <property type="entry name" value="Znf_RING"/>
</dbReference>
<evidence type="ECO:0000256" key="9">
    <source>
        <dbReference type="PROSITE-ProRule" id="PRU00175"/>
    </source>
</evidence>
<keyword evidence="5" id="KW-0862">Zinc</keyword>
<evidence type="ECO:0000256" key="6">
    <source>
        <dbReference type="ARBA" id="ARBA00022927"/>
    </source>
</evidence>